<evidence type="ECO:0000313" key="1">
    <source>
        <dbReference type="EMBL" id="QPJ84911.1"/>
    </source>
</evidence>
<name>A0ACD1BBX8_9CLOT</name>
<keyword evidence="2" id="KW-1185">Reference proteome</keyword>
<organism evidence="1 2">
    <name type="scientific">Candidatus Sarcina troglodytae</name>
    <dbReference type="NCBI Taxonomy" id="2726954"/>
    <lineage>
        <taxon>Bacteria</taxon>
        <taxon>Bacillati</taxon>
        <taxon>Bacillota</taxon>
        <taxon>Clostridia</taxon>
        <taxon>Eubacteriales</taxon>
        <taxon>Clostridiaceae</taxon>
        <taxon>Sarcina</taxon>
    </lineage>
</organism>
<protein>
    <submittedName>
        <fullName evidence="1">PTS cellobiose transporter subunit IIA</fullName>
    </submittedName>
</protein>
<proteinExistence type="predicted"/>
<sequence>MTRDDLQVVAFEIILHSGNARSTIHEGFDLMRKRNFKEAEKKLEDANNELIEAHKSQTSLLQNYANGQEIIMEIIMVHAQDHLMTTMTLREMAIEFLEMYKQFDKLKKAGLVYNEQI</sequence>
<accession>A0ACD1BBX8</accession>
<gene>
    <name evidence="1" type="ORF">HH195_02865</name>
</gene>
<evidence type="ECO:0000313" key="2">
    <source>
        <dbReference type="Proteomes" id="UP000594603"/>
    </source>
</evidence>
<reference evidence="1" key="1">
    <citation type="submission" date="2020-04" db="EMBL/GenBank/DDBJ databases">
        <title>A novel bacterium ('Candidatus Sarcina troglodytae' sp. nov.) linked to a protracted, uniformly lethal epizootic among sanctuary western chimpanzees (Pan troglodytes verus) in Sierra Leone.</title>
        <authorList>
            <person name="Owens L.A."/>
            <person name="Colitti B."/>
            <person name="Hirji I."/>
            <person name="Pizaro A."/>
            <person name="Jaffe J.E."/>
            <person name="Moittie S."/>
            <person name="Bishop-Lilly K.A."/>
            <person name="Estrella L.A."/>
            <person name="Voegtly L.J."/>
            <person name="Kuhn J.H."/>
            <person name="Suen G."/>
            <person name="Deblois C.L."/>
            <person name="Dunn C."/>
            <person name="Juan-Salles C."/>
            <person name="Goldberg T.L."/>
        </authorList>
    </citation>
    <scope>NUCLEOTIDE SEQUENCE</scope>
    <source>
        <strain evidence="1">JB2</strain>
    </source>
</reference>
<dbReference type="Proteomes" id="UP000594603">
    <property type="component" value="Chromosome"/>
</dbReference>
<dbReference type="EMBL" id="CP051754">
    <property type="protein sequence ID" value="QPJ84911.1"/>
    <property type="molecule type" value="Genomic_DNA"/>
</dbReference>